<name>A0AAN7UA23_9MYCE</name>
<feature type="signal peptide" evidence="1">
    <location>
        <begin position="1"/>
        <end position="18"/>
    </location>
</feature>
<dbReference type="Proteomes" id="UP001344447">
    <property type="component" value="Unassembled WGS sequence"/>
</dbReference>
<proteinExistence type="predicted"/>
<protein>
    <recommendedName>
        <fullName evidence="2">Follistatin-like domain-containing protein</fullName>
    </recommendedName>
</protein>
<evidence type="ECO:0000313" key="4">
    <source>
        <dbReference type="Proteomes" id="UP001344447"/>
    </source>
</evidence>
<keyword evidence="1" id="KW-0732">Signal</keyword>
<evidence type="ECO:0000313" key="3">
    <source>
        <dbReference type="EMBL" id="KAK5582555.1"/>
    </source>
</evidence>
<feature type="domain" description="Follistatin-like" evidence="2">
    <location>
        <begin position="138"/>
        <end position="160"/>
    </location>
</feature>
<keyword evidence="4" id="KW-1185">Reference proteome</keyword>
<evidence type="ECO:0000259" key="2">
    <source>
        <dbReference type="SMART" id="SM00274"/>
    </source>
</evidence>
<feature type="domain" description="Follistatin-like" evidence="2">
    <location>
        <begin position="108"/>
        <end position="130"/>
    </location>
</feature>
<dbReference type="InterPro" id="IPR003645">
    <property type="entry name" value="Fol_N"/>
</dbReference>
<dbReference type="EMBL" id="JAVFKY010000001">
    <property type="protein sequence ID" value="KAK5582555.1"/>
    <property type="molecule type" value="Genomic_DNA"/>
</dbReference>
<evidence type="ECO:0000256" key="1">
    <source>
        <dbReference type="SAM" id="SignalP"/>
    </source>
</evidence>
<dbReference type="SMART" id="SM00274">
    <property type="entry name" value="FOLN"/>
    <property type="match status" value="4"/>
</dbReference>
<feature type="domain" description="Follistatin-like" evidence="2">
    <location>
        <begin position="25"/>
        <end position="47"/>
    </location>
</feature>
<comment type="caution">
    <text evidence="3">The sequence shown here is derived from an EMBL/GenBank/DDBJ whole genome shotgun (WGS) entry which is preliminary data.</text>
</comment>
<feature type="domain" description="Follistatin-like" evidence="2">
    <location>
        <begin position="52"/>
        <end position="74"/>
    </location>
</feature>
<dbReference type="GO" id="GO:0031160">
    <property type="term" value="C:spore wall"/>
    <property type="evidence" value="ECO:0007669"/>
    <property type="project" value="UniProtKB-ARBA"/>
</dbReference>
<dbReference type="AlphaFoldDB" id="A0AAN7UA23"/>
<dbReference type="GO" id="GO:0030435">
    <property type="term" value="P:sporulation resulting in formation of a cellular spore"/>
    <property type="evidence" value="ECO:0007669"/>
    <property type="project" value="UniProtKB-ARBA"/>
</dbReference>
<feature type="chain" id="PRO_5043049074" description="Follistatin-like domain-containing protein" evidence="1">
    <location>
        <begin position="19"/>
        <end position="221"/>
    </location>
</feature>
<organism evidence="3 4">
    <name type="scientific">Dictyostelium firmibasis</name>
    <dbReference type="NCBI Taxonomy" id="79012"/>
    <lineage>
        <taxon>Eukaryota</taxon>
        <taxon>Amoebozoa</taxon>
        <taxon>Evosea</taxon>
        <taxon>Eumycetozoa</taxon>
        <taxon>Dictyostelia</taxon>
        <taxon>Dictyosteliales</taxon>
        <taxon>Dictyosteliaceae</taxon>
        <taxon>Dictyostelium</taxon>
    </lineage>
</organism>
<gene>
    <name evidence="3" type="ORF">RB653_004140</name>
</gene>
<sequence length="221" mass="24073">MKLLLIAIIFVFGFFANATEEHRGSCRGFGCPEGNHCEVVGGYPVCVRDTQTCKGHRCPTGFECTMEYGEPHCIRSSHSQCDNTACPHDYSCKKINSTIISCISNDDSCSTVLCPAGTHCFSRLDRPKCYTEDEYPQLCRFTRCPTNHYCEMNGQNIDCIQGGIVPPTETPVYCITCAQLPCEHVGLACVTVPSVCTTTNCCNTRPMCVAPTSTTSSATTA</sequence>
<reference evidence="3 4" key="1">
    <citation type="submission" date="2023-11" db="EMBL/GenBank/DDBJ databases">
        <title>Dfirmibasis_genome.</title>
        <authorList>
            <person name="Edelbroek B."/>
            <person name="Kjellin J."/>
            <person name="Jerlstrom-Hultqvist J."/>
            <person name="Soderbom F."/>
        </authorList>
    </citation>
    <scope>NUCLEOTIDE SEQUENCE [LARGE SCALE GENOMIC DNA]</scope>
    <source>
        <strain evidence="3 4">TNS-C-14</strain>
    </source>
</reference>
<accession>A0AAN7UA23</accession>